<proteinExistence type="predicted"/>
<feature type="region of interest" description="Disordered" evidence="1">
    <location>
        <begin position="78"/>
        <end position="100"/>
    </location>
</feature>
<reference evidence="2" key="2">
    <citation type="submission" date="2020-11" db="EMBL/GenBank/DDBJ databases">
        <title>Whole genome sequencing of Colletotrichum sp.</title>
        <authorList>
            <person name="Li H."/>
        </authorList>
    </citation>
    <scope>NUCLEOTIDE SEQUENCE</scope>
    <source>
        <strain evidence="2">CkLH20</strain>
    </source>
</reference>
<comment type="caution">
    <text evidence="2">The sequence shown here is derived from an EMBL/GenBank/DDBJ whole genome shotgun (WGS) entry which is preliminary data.</text>
</comment>
<organism evidence="2 3">
    <name type="scientific">Colletotrichum karsti</name>
    <dbReference type="NCBI Taxonomy" id="1095194"/>
    <lineage>
        <taxon>Eukaryota</taxon>
        <taxon>Fungi</taxon>
        <taxon>Dikarya</taxon>
        <taxon>Ascomycota</taxon>
        <taxon>Pezizomycotina</taxon>
        <taxon>Sordariomycetes</taxon>
        <taxon>Hypocreomycetidae</taxon>
        <taxon>Glomerellales</taxon>
        <taxon>Glomerellaceae</taxon>
        <taxon>Colletotrichum</taxon>
        <taxon>Colletotrichum boninense species complex</taxon>
    </lineage>
</organism>
<evidence type="ECO:0000313" key="2">
    <source>
        <dbReference type="EMBL" id="KAF9881297.1"/>
    </source>
</evidence>
<feature type="compositionally biased region" description="Polar residues" evidence="1">
    <location>
        <begin position="333"/>
        <end position="349"/>
    </location>
</feature>
<dbReference type="GeneID" id="62157240"/>
<dbReference type="EMBL" id="JAATWM020000003">
    <property type="protein sequence ID" value="KAF9881297.1"/>
    <property type="molecule type" value="Genomic_DNA"/>
</dbReference>
<feature type="region of interest" description="Disordered" evidence="1">
    <location>
        <begin position="15"/>
        <end position="34"/>
    </location>
</feature>
<name>A0A9P6LQW1_9PEZI</name>
<accession>A0A9P6LQW1</accession>
<reference evidence="2" key="1">
    <citation type="submission" date="2020-03" db="EMBL/GenBank/DDBJ databases">
        <authorList>
            <person name="He L."/>
        </authorList>
    </citation>
    <scope>NUCLEOTIDE SEQUENCE</scope>
    <source>
        <strain evidence="2">CkLH20</strain>
    </source>
</reference>
<keyword evidence="3" id="KW-1185">Reference proteome</keyword>
<evidence type="ECO:0000313" key="3">
    <source>
        <dbReference type="Proteomes" id="UP000781932"/>
    </source>
</evidence>
<protein>
    <submittedName>
        <fullName evidence="2">Uncharacterized protein</fullName>
    </submittedName>
</protein>
<feature type="compositionally biased region" description="Polar residues" evidence="1">
    <location>
        <begin position="89"/>
        <end position="100"/>
    </location>
</feature>
<feature type="region of interest" description="Disordered" evidence="1">
    <location>
        <begin position="283"/>
        <end position="392"/>
    </location>
</feature>
<dbReference type="OrthoDB" id="5327145at2759"/>
<gene>
    <name evidence="2" type="ORF">CkaCkLH20_01447</name>
</gene>
<sequence>MLAIRDENAVNAAQAARLAPGKSQMAPKTPGARYPKTPLKIPLNDENAVGAGKTALANKSNAKGPVQGTVKKQNLVTPSETRARAPLGNKTTNAKAKSTQNTGVKDIVKEFEKTQTKPTTTKKLKQRSPSAVPYRLDVRNDEAGPAGEPDVEYAPPPVKEPAYQSDLLDDRLTFEGLKPENVFKGYYNHYYNPMGEDGVRLQDRQQQQKMKKALKETDDRILRDIQEMDWSVSDVPETAAFGQNKAPAPAPNPIVAKKTGAGAAKYPPTIASRRAASALSMATGTTIKQRKPLEQGSTARRPISSLLPRNRPARAPLASKTTNAESAVGAAASRSTIGYTKGRSASSLVSGRGRLPSAARPASTELPAAVPQKTVVRREASPQKQDARDDDAQELVRLQFLSIFDPAKDVEDDDLGSAGLRNEDFEDDEFEIKLDL</sequence>
<dbReference type="Proteomes" id="UP000781932">
    <property type="component" value="Unassembled WGS sequence"/>
</dbReference>
<dbReference type="RefSeq" id="XP_038750758.1">
    <property type="nucleotide sequence ID" value="XM_038884166.1"/>
</dbReference>
<dbReference type="AlphaFoldDB" id="A0A9P6LQW1"/>
<feature type="compositionally biased region" description="Basic and acidic residues" evidence="1">
    <location>
        <begin position="376"/>
        <end position="387"/>
    </location>
</feature>
<evidence type="ECO:0000256" key="1">
    <source>
        <dbReference type="SAM" id="MobiDB-lite"/>
    </source>
</evidence>